<proteinExistence type="predicted"/>
<dbReference type="EMBL" id="OW240913">
    <property type="protein sequence ID" value="CAH2255836.1"/>
    <property type="molecule type" value="Genomic_DNA"/>
</dbReference>
<name>A0AAD1RIW0_PELCU</name>
<keyword evidence="2" id="KW-1185">Reference proteome</keyword>
<accession>A0AAD1RIW0</accession>
<evidence type="ECO:0000313" key="2">
    <source>
        <dbReference type="Proteomes" id="UP001295444"/>
    </source>
</evidence>
<dbReference type="AlphaFoldDB" id="A0AAD1RIW0"/>
<protein>
    <submittedName>
        <fullName evidence="1">Uncharacterized protein</fullName>
    </submittedName>
</protein>
<gene>
    <name evidence="1" type="ORF">PECUL_23A020029</name>
</gene>
<reference evidence="1" key="1">
    <citation type="submission" date="2022-03" db="EMBL/GenBank/DDBJ databases">
        <authorList>
            <person name="Alioto T."/>
            <person name="Alioto T."/>
            <person name="Gomez Garrido J."/>
        </authorList>
    </citation>
    <scope>NUCLEOTIDE SEQUENCE</scope>
</reference>
<dbReference type="Proteomes" id="UP001295444">
    <property type="component" value="Chromosome 02"/>
</dbReference>
<sequence length="71" mass="8030">MIENKAGEFIFIIQGFSSWTTGTGYFWGLSECAQLLCLWRFGLGPSTELLSSSFQEMLLSWKGQSHLDPCF</sequence>
<evidence type="ECO:0000313" key="1">
    <source>
        <dbReference type="EMBL" id="CAH2255836.1"/>
    </source>
</evidence>
<organism evidence="1 2">
    <name type="scientific">Pelobates cultripes</name>
    <name type="common">Western spadefoot toad</name>
    <dbReference type="NCBI Taxonomy" id="61616"/>
    <lineage>
        <taxon>Eukaryota</taxon>
        <taxon>Metazoa</taxon>
        <taxon>Chordata</taxon>
        <taxon>Craniata</taxon>
        <taxon>Vertebrata</taxon>
        <taxon>Euteleostomi</taxon>
        <taxon>Amphibia</taxon>
        <taxon>Batrachia</taxon>
        <taxon>Anura</taxon>
        <taxon>Pelobatoidea</taxon>
        <taxon>Pelobatidae</taxon>
        <taxon>Pelobates</taxon>
    </lineage>
</organism>